<comment type="caution">
    <text evidence="8">The sequence shown here is derived from an EMBL/GenBank/DDBJ whole genome shotgun (WGS) entry which is preliminary data.</text>
</comment>
<feature type="domain" description="Dynein assembly factor 3 C-terminal" evidence="7">
    <location>
        <begin position="239"/>
        <end position="530"/>
    </location>
</feature>
<comment type="similarity">
    <text evidence="2">Belongs to the DNAAF3 family.</text>
</comment>
<keyword evidence="4" id="KW-0970">Cilium biogenesis/degradation</keyword>
<evidence type="ECO:0000259" key="6">
    <source>
        <dbReference type="Pfam" id="PF14737"/>
    </source>
</evidence>
<feature type="domain" description="DUF4470" evidence="6">
    <location>
        <begin position="119"/>
        <end position="208"/>
    </location>
</feature>
<evidence type="ECO:0000313" key="9">
    <source>
        <dbReference type="Proteomes" id="UP001430356"/>
    </source>
</evidence>
<evidence type="ECO:0000313" key="8">
    <source>
        <dbReference type="EMBL" id="KAK7201795.1"/>
    </source>
</evidence>
<feature type="region of interest" description="Disordered" evidence="5">
    <location>
        <begin position="41"/>
        <end position="77"/>
    </location>
</feature>
<proteinExistence type="inferred from homology"/>
<accession>A0AAW0F6E7</accession>
<dbReference type="InterPro" id="IPR039304">
    <property type="entry name" value="DNAAF3"/>
</dbReference>
<protein>
    <submittedName>
        <fullName evidence="8">Uncharacterized protein</fullName>
    </submittedName>
</protein>
<feature type="region of interest" description="Disordered" evidence="5">
    <location>
        <begin position="91"/>
        <end position="115"/>
    </location>
</feature>
<evidence type="ECO:0000256" key="2">
    <source>
        <dbReference type="ARBA" id="ARBA00010449"/>
    </source>
</evidence>
<dbReference type="EMBL" id="JAECZO010000020">
    <property type="protein sequence ID" value="KAK7201795.1"/>
    <property type="molecule type" value="Genomic_DNA"/>
</dbReference>
<sequence>MSDKYLQNEKQQLLNSIGTEVCWGWSPALDFTSLLSKRLPSTRQTRAQPSAPGGGGVAATPTASSAPPPRAAASKEEAELDDLIARVRGRGAAAASHESQAPTTAPSSSTPSEVAAAPGADAVNVLLAGAADVRHLLRTLSSLRAAESADGAAAGAQPTYHFYIYEPNLRLHCRHLFFLQWLLDSMFALEELEERVLMFLDVYGNALVREITAAQVRNVVQRLRKALETDSSALLRIVSFEEMKNKERDFVESQLAHWNRDASVADVAAQWGLRVRQEMAERYDNRDNIIDWDFVFHLTEYTNLLKFPEYRTWRNTGVAFDVGHINPRRGFSYEYKVPNKTLCFFSRAGQGVYSGDVKNGPFFAFGALTPNSHICHRTADGTCKYGNGVVSMHNVRAWLYTLMTGMTWPWADHAFAWDDARHYNYLPPGTPTGVAYTAALPKVRVHLVGLEWDRLVLHCREGKVPRMDAAFFGTSCTQFMTPAVLREVMSCDGHAVVVAETAKFIVDAEDVAKKAYMAKLDELAHAGGWVRDDVLTSALREGEPAPRPVEGSPTEAQRVTQERYAQPSLLAYVARAAPQAGEEA</sequence>
<keyword evidence="3" id="KW-0963">Cytoplasm</keyword>
<dbReference type="GO" id="GO:0070286">
    <property type="term" value="P:axonemal dynein complex assembly"/>
    <property type="evidence" value="ECO:0007669"/>
    <property type="project" value="InterPro"/>
</dbReference>
<keyword evidence="9" id="KW-1185">Reference proteome</keyword>
<dbReference type="Pfam" id="PF14740">
    <property type="entry name" value="DUF4471"/>
    <property type="match status" value="1"/>
</dbReference>
<evidence type="ECO:0000256" key="5">
    <source>
        <dbReference type="SAM" id="MobiDB-lite"/>
    </source>
</evidence>
<evidence type="ECO:0000256" key="1">
    <source>
        <dbReference type="ARBA" id="ARBA00004496"/>
    </source>
</evidence>
<evidence type="ECO:0000256" key="3">
    <source>
        <dbReference type="ARBA" id="ARBA00022490"/>
    </source>
</evidence>
<name>A0AAW0F6E7_9TRYP</name>
<dbReference type="InterPro" id="IPR028235">
    <property type="entry name" value="DNAAF3_C"/>
</dbReference>
<dbReference type="GO" id="GO:0005737">
    <property type="term" value="C:cytoplasm"/>
    <property type="evidence" value="ECO:0007669"/>
    <property type="project" value="UniProtKB-SubCell"/>
</dbReference>
<feature type="region of interest" description="Disordered" evidence="5">
    <location>
        <begin position="541"/>
        <end position="560"/>
    </location>
</feature>
<dbReference type="Pfam" id="PF14737">
    <property type="entry name" value="DUF4470"/>
    <property type="match status" value="1"/>
</dbReference>
<dbReference type="AlphaFoldDB" id="A0AAW0F6E7"/>
<organism evidence="8 9">
    <name type="scientific">Novymonas esmeraldas</name>
    <dbReference type="NCBI Taxonomy" id="1808958"/>
    <lineage>
        <taxon>Eukaryota</taxon>
        <taxon>Discoba</taxon>
        <taxon>Euglenozoa</taxon>
        <taxon>Kinetoplastea</taxon>
        <taxon>Metakinetoplastina</taxon>
        <taxon>Trypanosomatida</taxon>
        <taxon>Trypanosomatidae</taxon>
        <taxon>Novymonas</taxon>
    </lineage>
</organism>
<gene>
    <name evidence="8" type="ORF">NESM_000245900</name>
</gene>
<dbReference type="GO" id="GO:0044458">
    <property type="term" value="P:motile cilium assembly"/>
    <property type="evidence" value="ECO:0007669"/>
    <property type="project" value="TreeGrafter"/>
</dbReference>
<evidence type="ECO:0000256" key="4">
    <source>
        <dbReference type="ARBA" id="ARBA00022794"/>
    </source>
</evidence>
<dbReference type="Proteomes" id="UP001430356">
    <property type="component" value="Unassembled WGS sequence"/>
</dbReference>
<comment type="subcellular location">
    <subcellularLocation>
        <location evidence="1">Cytoplasm</location>
    </subcellularLocation>
</comment>
<reference evidence="8 9" key="1">
    <citation type="journal article" date="2021" name="MBio">
        <title>A New Model Trypanosomatid, Novymonas esmeraldas: Genomic Perception of Its 'Candidatus Pandoraea novymonadis' Endosymbiont.</title>
        <authorList>
            <person name="Zakharova A."/>
            <person name="Saura A."/>
            <person name="Butenko A."/>
            <person name="Podesvova L."/>
            <person name="Warmusova S."/>
            <person name="Kostygov A.Y."/>
            <person name="Nenarokova A."/>
            <person name="Lukes J."/>
            <person name="Opperdoes F.R."/>
            <person name="Yurchenko V."/>
        </authorList>
    </citation>
    <scope>NUCLEOTIDE SEQUENCE [LARGE SCALE GENOMIC DNA]</scope>
    <source>
        <strain evidence="8 9">E262AT.01</strain>
    </source>
</reference>
<evidence type="ECO:0000259" key="7">
    <source>
        <dbReference type="Pfam" id="PF14740"/>
    </source>
</evidence>
<dbReference type="InterPro" id="IPR027974">
    <property type="entry name" value="DUF4470"/>
</dbReference>
<dbReference type="PANTHER" id="PTHR22118:SF14">
    <property type="entry name" value="DYNEIN AXONEMAL ASSEMBLY FACTOR 3"/>
    <property type="match status" value="1"/>
</dbReference>
<dbReference type="PANTHER" id="PTHR22118">
    <property type="entry name" value="DYNEIN ASSEMBLY FACTOR 3, AXONEMAL"/>
    <property type="match status" value="1"/>
</dbReference>